<dbReference type="GeneID" id="19132039"/>
<dbReference type="InterPro" id="IPR029058">
    <property type="entry name" value="AB_hydrolase_fold"/>
</dbReference>
<evidence type="ECO:0000313" key="4">
    <source>
        <dbReference type="Proteomes" id="UP000016934"/>
    </source>
</evidence>
<evidence type="ECO:0000256" key="1">
    <source>
        <dbReference type="ARBA" id="ARBA00022801"/>
    </source>
</evidence>
<feature type="region of interest" description="Disordered" evidence="2">
    <location>
        <begin position="1"/>
        <end position="20"/>
    </location>
</feature>
<dbReference type="PANTHER" id="PTHR22946">
    <property type="entry name" value="DIENELACTONE HYDROLASE DOMAIN-CONTAINING PROTEIN-RELATED"/>
    <property type="match status" value="1"/>
</dbReference>
<dbReference type="OrthoDB" id="2498029at2759"/>
<dbReference type="Gene3D" id="3.40.50.1820">
    <property type="entry name" value="alpha/beta hydrolase"/>
    <property type="match status" value="1"/>
</dbReference>
<dbReference type="SUPFAM" id="SSF53474">
    <property type="entry name" value="alpha/beta-Hydrolases"/>
    <property type="match status" value="1"/>
</dbReference>
<dbReference type="GO" id="GO:0016788">
    <property type="term" value="F:hydrolase activity, acting on ester bonds"/>
    <property type="evidence" value="ECO:0007669"/>
    <property type="project" value="UniProtKB-ARBA"/>
</dbReference>
<reference evidence="4" key="2">
    <citation type="journal article" date="2013" name="PLoS Genet.">
        <title>Comparative genome structure, secondary metabolite, and effector coding capacity across Cochliobolus pathogens.</title>
        <authorList>
            <person name="Condon B.J."/>
            <person name="Leng Y."/>
            <person name="Wu D."/>
            <person name="Bushley K.E."/>
            <person name="Ohm R.A."/>
            <person name="Otillar R."/>
            <person name="Martin J."/>
            <person name="Schackwitz W."/>
            <person name="Grimwood J."/>
            <person name="MohdZainudin N."/>
            <person name="Xue C."/>
            <person name="Wang R."/>
            <person name="Manning V.A."/>
            <person name="Dhillon B."/>
            <person name="Tu Z.J."/>
            <person name="Steffenson B.J."/>
            <person name="Salamov A."/>
            <person name="Sun H."/>
            <person name="Lowry S."/>
            <person name="LaButti K."/>
            <person name="Han J."/>
            <person name="Copeland A."/>
            <person name="Lindquist E."/>
            <person name="Barry K."/>
            <person name="Schmutz J."/>
            <person name="Baker S.E."/>
            <person name="Ciuffetti L.M."/>
            <person name="Grigoriev I.V."/>
            <person name="Zhong S."/>
            <person name="Turgeon B.G."/>
        </authorList>
    </citation>
    <scope>NUCLEOTIDE SEQUENCE [LARGE SCALE GENOMIC DNA]</scope>
    <source>
        <strain evidence="4">ND90Pr / ATCC 201652</strain>
    </source>
</reference>
<dbReference type="AlphaFoldDB" id="M2SA26"/>
<name>M2SA26_COCSN</name>
<dbReference type="InterPro" id="IPR050261">
    <property type="entry name" value="FrsA_esterase"/>
</dbReference>
<protein>
    <submittedName>
        <fullName evidence="3">Uncharacterized protein</fullName>
    </submittedName>
</protein>
<keyword evidence="4" id="KW-1185">Reference proteome</keyword>
<dbReference type="eggNOG" id="ENOG502S6DB">
    <property type="taxonomic scope" value="Eukaryota"/>
</dbReference>
<keyword evidence="1" id="KW-0378">Hydrolase</keyword>
<evidence type="ECO:0000313" key="3">
    <source>
        <dbReference type="EMBL" id="EMD64153.1"/>
    </source>
</evidence>
<dbReference type="RefSeq" id="XP_007700024.1">
    <property type="nucleotide sequence ID" value="XM_007701834.1"/>
</dbReference>
<reference evidence="3 4" key="1">
    <citation type="journal article" date="2012" name="PLoS Pathog.">
        <title>Diverse lifestyles and strategies of plant pathogenesis encoded in the genomes of eighteen Dothideomycetes fungi.</title>
        <authorList>
            <person name="Ohm R.A."/>
            <person name="Feau N."/>
            <person name="Henrissat B."/>
            <person name="Schoch C.L."/>
            <person name="Horwitz B.A."/>
            <person name="Barry K.W."/>
            <person name="Condon B.J."/>
            <person name="Copeland A.C."/>
            <person name="Dhillon B."/>
            <person name="Glaser F."/>
            <person name="Hesse C.N."/>
            <person name="Kosti I."/>
            <person name="LaButti K."/>
            <person name="Lindquist E.A."/>
            <person name="Lucas S."/>
            <person name="Salamov A.A."/>
            <person name="Bradshaw R.E."/>
            <person name="Ciuffetti L."/>
            <person name="Hamelin R.C."/>
            <person name="Kema G.H.J."/>
            <person name="Lawrence C."/>
            <person name="Scott J.A."/>
            <person name="Spatafora J.W."/>
            <person name="Turgeon B.G."/>
            <person name="de Wit P.J.G.M."/>
            <person name="Zhong S."/>
            <person name="Goodwin S.B."/>
            <person name="Grigoriev I.V."/>
        </authorList>
    </citation>
    <scope>NUCLEOTIDE SEQUENCE [LARGE SCALE GENOMIC DNA]</scope>
    <source>
        <strain evidence="4">ND90Pr / ATCC 201652</strain>
    </source>
</reference>
<dbReference type="PANTHER" id="PTHR22946:SF9">
    <property type="entry name" value="POLYKETIDE TRANSFERASE AF380"/>
    <property type="match status" value="1"/>
</dbReference>
<accession>M2SA26</accession>
<gene>
    <name evidence="3" type="ORF">COCSADRAFT_160397</name>
</gene>
<evidence type="ECO:0000256" key="2">
    <source>
        <dbReference type="SAM" id="MobiDB-lite"/>
    </source>
</evidence>
<organism evidence="3 4">
    <name type="scientific">Cochliobolus sativus (strain ND90Pr / ATCC 201652)</name>
    <name type="common">Common root rot and spot blotch fungus</name>
    <name type="synonym">Bipolaris sorokiniana</name>
    <dbReference type="NCBI Taxonomy" id="665912"/>
    <lineage>
        <taxon>Eukaryota</taxon>
        <taxon>Fungi</taxon>
        <taxon>Dikarya</taxon>
        <taxon>Ascomycota</taxon>
        <taxon>Pezizomycotina</taxon>
        <taxon>Dothideomycetes</taxon>
        <taxon>Pleosporomycetidae</taxon>
        <taxon>Pleosporales</taxon>
        <taxon>Pleosporineae</taxon>
        <taxon>Pleosporaceae</taxon>
        <taxon>Bipolaris</taxon>
    </lineage>
</organism>
<dbReference type="OMA" id="YPARNKY"/>
<dbReference type="EMBL" id="KB445643">
    <property type="protein sequence ID" value="EMD64153.1"/>
    <property type="molecule type" value="Genomic_DNA"/>
</dbReference>
<proteinExistence type="predicted"/>
<sequence>MPSPPKTSLSSSSPPTAPWKPARLDEYLSLSHAPNAKATSSIVKPLSIKVDSGPNGSVPGFLHLPPATSSTPATSTGVIFLSGAGGGVVGPSAMYLSLAEKLASLPRPMAALRLDYRYPACTAHCVRDVLAAMRELQDTYHMSSFVLVGWSFGGAPVFTVAGQDERVVGCVGIASQTADTDGIQFLAPRPVLLIHGTGDRTLGHSCSERLYEAYGRGGKRELRLCEGDDHALTRSSREAEQVVGGFVLECAGLEVRGNGRGMGEVLVGEEEKVELMWKGGDLRGEERVE</sequence>
<feature type="compositionally biased region" description="Low complexity" evidence="2">
    <location>
        <begin position="1"/>
        <end position="14"/>
    </location>
</feature>
<dbReference type="KEGG" id="bsc:COCSADRAFT_160397"/>
<dbReference type="HOGENOM" id="CLU_061636_0_0_1"/>
<dbReference type="Proteomes" id="UP000016934">
    <property type="component" value="Unassembled WGS sequence"/>
</dbReference>